<evidence type="ECO:0000313" key="3">
    <source>
        <dbReference type="Proteomes" id="UP000762676"/>
    </source>
</evidence>
<feature type="compositionally biased region" description="Acidic residues" evidence="1">
    <location>
        <begin position="335"/>
        <end position="345"/>
    </location>
</feature>
<feature type="compositionally biased region" description="Acidic residues" evidence="1">
    <location>
        <begin position="31"/>
        <end position="46"/>
    </location>
</feature>
<evidence type="ECO:0000313" key="2">
    <source>
        <dbReference type="EMBL" id="GFR99429.1"/>
    </source>
</evidence>
<dbReference type="Proteomes" id="UP000762676">
    <property type="component" value="Unassembled WGS sequence"/>
</dbReference>
<dbReference type="AlphaFoldDB" id="A0AAV4HP10"/>
<accession>A0AAV4HP10</accession>
<feature type="region of interest" description="Disordered" evidence="1">
    <location>
        <begin position="20"/>
        <end position="69"/>
    </location>
</feature>
<gene>
    <name evidence="2" type="ORF">ElyMa_004528400</name>
</gene>
<feature type="region of interest" description="Disordered" evidence="1">
    <location>
        <begin position="249"/>
        <end position="345"/>
    </location>
</feature>
<feature type="compositionally biased region" description="Basic and acidic residues" evidence="1">
    <location>
        <begin position="58"/>
        <end position="69"/>
    </location>
</feature>
<comment type="caution">
    <text evidence="2">The sequence shown here is derived from an EMBL/GenBank/DDBJ whole genome shotgun (WGS) entry which is preliminary data.</text>
</comment>
<feature type="region of interest" description="Disordered" evidence="1">
    <location>
        <begin position="198"/>
        <end position="222"/>
    </location>
</feature>
<evidence type="ECO:0000256" key="1">
    <source>
        <dbReference type="SAM" id="MobiDB-lite"/>
    </source>
</evidence>
<keyword evidence="3" id="KW-1185">Reference proteome</keyword>
<protein>
    <submittedName>
        <fullName evidence="2">Uncharacterized protein</fullName>
    </submittedName>
</protein>
<sequence>MLSVMCDNKPEKLFRPFESCESPVVSAYRNDDDDYDDDGDDGEGDQEMGTADIPGSERAADPPEPCNDRPLDTLPCVETQPEVDRAGLVSPCDSARPTSPIIQHENFTYEDNDAVDTNRGSDGFSLHSRLHGDEIRRWRQINRDADRDRLTSKLENDVLPSCHSQCLCCAQFCRNFAKSLQSAKTDFYGFVGERRKSPPPVFSLTTGHRDESNNSSPEHHASFNSELDSARYFHLRHLHRLRDLSQSVHRRNNDLDTRATETGPRQRNLPSPSVVEAHVGPDSNPHHRSGSSSPKEESHQRDRHTATPRHLDSSEKSRRLSGESFSGDRDGATSEGEELGFDFDVGEFHRIDNYSRSYRLL</sequence>
<organism evidence="2 3">
    <name type="scientific">Elysia marginata</name>
    <dbReference type="NCBI Taxonomy" id="1093978"/>
    <lineage>
        <taxon>Eukaryota</taxon>
        <taxon>Metazoa</taxon>
        <taxon>Spiralia</taxon>
        <taxon>Lophotrochozoa</taxon>
        <taxon>Mollusca</taxon>
        <taxon>Gastropoda</taxon>
        <taxon>Heterobranchia</taxon>
        <taxon>Euthyneura</taxon>
        <taxon>Panpulmonata</taxon>
        <taxon>Sacoglossa</taxon>
        <taxon>Placobranchoidea</taxon>
        <taxon>Plakobranchidae</taxon>
        <taxon>Elysia</taxon>
    </lineage>
</organism>
<feature type="compositionally biased region" description="Basic and acidic residues" evidence="1">
    <location>
        <begin position="294"/>
        <end position="332"/>
    </location>
</feature>
<reference evidence="2 3" key="1">
    <citation type="journal article" date="2021" name="Elife">
        <title>Chloroplast acquisition without the gene transfer in kleptoplastic sea slugs, Plakobranchus ocellatus.</title>
        <authorList>
            <person name="Maeda T."/>
            <person name="Takahashi S."/>
            <person name="Yoshida T."/>
            <person name="Shimamura S."/>
            <person name="Takaki Y."/>
            <person name="Nagai Y."/>
            <person name="Toyoda A."/>
            <person name="Suzuki Y."/>
            <person name="Arimoto A."/>
            <person name="Ishii H."/>
            <person name="Satoh N."/>
            <person name="Nishiyama T."/>
            <person name="Hasebe M."/>
            <person name="Maruyama T."/>
            <person name="Minagawa J."/>
            <person name="Obokata J."/>
            <person name="Shigenobu S."/>
        </authorList>
    </citation>
    <scope>NUCLEOTIDE SEQUENCE [LARGE SCALE GENOMIC DNA]</scope>
</reference>
<name>A0AAV4HP10_9GAST</name>
<proteinExistence type="predicted"/>
<dbReference type="EMBL" id="BMAT01009139">
    <property type="protein sequence ID" value="GFR99429.1"/>
    <property type="molecule type" value="Genomic_DNA"/>
</dbReference>
<feature type="compositionally biased region" description="Basic and acidic residues" evidence="1">
    <location>
        <begin position="207"/>
        <end position="221"/>
    </location>
</feature>